<accession>A0A7J8LHN0</accession>
<dbReference type="Gene3D" id="3.30.420.10">
    <property type="entry name" value="Ribonuclease H-like superfamily/Ribonuclease H"/>
    <property type="match status" value="1"/>
</dbReference>
<dbReference type="InterPro" id="IPR052929">
    <property type="entry name" value="RNase_H-like_EbsB-rel"/>
</dbReference>
<dbReference type="AlphaFoldDB" id="A0A7J8LHN0"/>
<keyword evidence="3" id="KW-1185">Reference proteome</keyword>
<comment type="caution">
    <text evidence="2">The sequence shown here is derived from an EMBL/GenBank/DDBJ whole genome shotgun (WGS) entry which is preliminary data.</text>
</comment>
<sequence length="158" mass="18261">MGSCVYSVKNVRDLTIADACACLQGVVFAEEMGFDKVKVEVDSMIVIKKLQSPENDRSLIVVIINEIKEKTRRLRSIKFRYILLRANEMTHAVASWGERMLSPEKKEDLLQDLQRTQRLKQLGEENDPHTLFEEYQFPCKRTFDVAITKKKGKGNLRI</sequence>
<reference evidence="2 3" key="1">
    <citation type="journal article" date="2019" name="Genome Biol. Evol.">
        <title>Insights into the evolution of the New World diploid cottons (Gossypium, subgenus Houzingenia) based on genome sequencing.</title>
        <authorList>
            <person name="Grover C.E."/>
            <person name="Arick M.A. 2nd"/>
            <person name="Thrash A."/>
            <person name="Conover J.L."/>
            <person name="Sanders W.S."/>
            <person name="Peterson D.G."/>
            <person name="Frelichowski J.E."/>
            <person name="Scheffler J.A."/>
            <person name="Scheffler B.E."/>
            <person name="Wendel J.F."/>
        </authorList>
    </citation>
    <scope>NUCLEOTIDE SEQUENCE [LARGE SCALE GENOMIC DNA]</scope>
    <source>
        <strain evidence="2">157</strain>
        <tissue evidence="2">Leaf</tissue>
    </source>
</reference>
<dbReference type="InterPro" id="IPR044730">
    <property type="entry name" value="RNase_H-like_dom_plant"/>
</dbReference>
<evidence type="ECO:0000313" key="3">
    <source>
        <dbReference type="Proteomes" id="UP000593572"/>
    </source>
</evidence>
<dbReference type="InterPro" id="IPR002156">
    <property type="entry name" value="RNaseH_domain"/>
</dbReference>
<dbReference type="GO" id="GO:0004523">
    <property type="term" value="F:RNA-DNA hybrid ribonuclease activity"/>
    <property type="evidence" value="ECO:0007669"/>
    <property type="project" value="InterPro"/>
</dbReference>
<dbReference type="InterPro" id="IPR036397">
    <property type="entry name" value="RNaseH_sf"/>
</dbReference>
<dbReference type="CDD" id="cd06222">
    <property type="entry name" value="RNase_H_like"/>
    <property type="match status" value="1"/>
</dbReference>
<dbReference type="PANTHER" id="PTHR47074">
    <property type="entry name" value="BNAC02G40300D PROTEIN"/>
    <property type="match status" value="1"/>
</dbReference>
<dbReference type="Proteomes" id="UP000593572">
    <property type="component" value="Unassembled WGS sequence"/>
</dbReference>
<proteinExistence type="predicted"/>
<name>A0A7J8LHN0_9ROSI</name>
<dbReference type="Pfam" id="PF13456">
    <property type="entry name" value="RVT_3"/>
    <property type="match status" value="1"/>
</dbReference>
<feature type="domain" description="RNase H type-1" evidence="1">
    <location>
        <begin position="7"/>
        <end position="96"/>
    </location>
</feature>
<evidence type="ECO:0000259" key="1">
    <source>
        <dbReference type="Pfam" id="PF13456"/>
    </source>
</evidence>
<dbReference type="PANTHER" id="PTHR47074:SF61">
    <property type="entry name" value="RNASE H TYPE-1 DOMAIN-CONTAINING PROTEIN"/>
    <property type="match status" value="1"/>
</dbReference>
<protein>
    <recommendedName>
        <fullName evidence="1">RNase H type-1 domain-containing protein</fullName>
    </recommendedName>
</protein>
<dbReference type="EMBL" id="JABEZX010000003">
    <property type="protein sequence ID" value="MBA0551919.1"/>
    <property type="molecule type" value="Genomic_DNA"/>
</dbReference>
<gene>
    <name evidence="2" type="ORF">Golob_022775</name>
</gene>
<organism evidence="2 3">
    <name type="scientific">Gossypium lobatum</name>
    <dbReference type="NCBI Taxonomy" id="34289"/>
    <lineage>
        <taxon>Eukaryota</taxon>
        <taxon>Viridiplantae</taxon>
        <taxon>Streptophyta</taxon>
        <taxon>Embryophyta</taxon>
        <taxon>Tracheophyta</taxon>
        <taxon>Spermatophyta</taxon>
        <taxon>Magnoliopsida</taxon>
        <taxon>eudicotyledons</taxon>
        <taxon>Gunneridae</taxon>
        <taxon>Pentapetalae</taxon>
        <taxon>rosids</taxon>
        <taxon>malvids</taxon>
        <taxon>Malvales</taxon>
        <taxon>Malvaceae</taxon>
        <taxon>Malvoideae</taxon>
        <taxon>Gossypium</taxon>
    </lineage>
</organism>
<evidence type="ECO:0000313" key="2">
    <source>
        <dbReference type="EMBL" id="MBA0551919.1"/>
    </source>
</evidence>
<dbReference type="GO" id="GO:0003676">
    <property type="term" value="F:nucleic acid binding"/>
    <property type="evidence" value="ECO:0007669"/>
    <property type="project" value="InterPro"/>
</dbReference>